<proteinExistence type="predicted"/>
<accession>A0A1V0QGM8</accession>
<sequence length="130" mass="15406">MDDEKTSALERLFWKEISIGKKVTVELSVSRTVIYAFYSYHKVTRQKFKNSRQLFQVLSVMSDNTVIFDSRITEETWISNIDPKALEKCYKVIIMPIMDVPDEVFYDIHENRKKLMPKEVSDTNESTIEW</sequence>
<dbReference type="EMBL" id="KX857215">
    <property type="protein sequence ID" value="ARE67517.1"/>
    <property type="molecule type" value="Genomic_DNA"/>
</dbReference>
<dbReference type="Pfam" id="PF19240">
    <property type="entry name" value="DUF5890"/>
    <property type="match status" value="1"/>
</dbReference>
<organism evidence="1">
    <name type="scientific">Shearwaterpox virus</name>
    <dbReference type="NCBI Taxonomy" id="1974596"/>
    <lineage>
        <taxon>Viruses</taxon>
        <taxon>Varidnaviria</taxon>
        <taxon>Bamfordvirae</taxon>
        <taxon>Nucleocytoviricota</taxon>
        <taxon>Pokkesviricetes</taxon>
        <taxon>Chitovirales</taxon>
        <taxon>Poxviridae</taxon>
        <taxon>Chordopoxvirinae</taxon>
        <taxon>Avipoxvirus</taxon>
        <taxon>Avipoxvirus canarypox</taxon>
        <taxon>Canarypox virus</taxon>
    </lineage>
</organism>
<dbReference type="InterPro" id="IPR045408">
    <property type="entry name" value="DUF5890"/>
</dbReference>
<reference evidence="1" key="1">
    <citation type="journal article" date="2017" name="BMC Genomics">
        <title>Genomic characterization of two novel pathogenic avipoxviruses isolated from pacific shearwaters (Ardenna spp.).</title>
        <authorList>
            <person name="Sarker S."/>
            <person name="Das S."/>
            <person name="Lavers J.L."/>
            <person name="Hutton I."/>
            <person name="Helbig K."/>
            <person name="Imbery J."/>
            <person name="Upton C."/>
            <person name="Raidal S.R."/>
        </authorList>
    </citation>
    <scope>NUCLEOTIDE SEQUENCE [LARGE SCALE GENOMIC DNA]</scope>
    <source>
        <strain evidence="1">SWPV-2</strain>
    </source>
</reference>
<protein>
    <submittedName>
        <fullName evidence="1">SWPV2-ORF266</fullName>
    </submittedName>
</protein>
<evidence type="ECO:0000313" key="1">
    <source>
        <dbReference type="EMBL" id="ARE67517.1"/>
    </source>
</evidence>
<gene>
    <name evidence="1" type="primary">SWPV2-266</name>
</gene>
<dbReference type="Proteomes" id="UP000319767">
    <property type="component" value="Segment"/>
</dbReference>
<name>A0A1V0QGM8_CNPV</name>